<evidence type="ECO:0000256" key="3">
    <source>
        <dbReference type="ARBA" id="ARBA00022692"/>
    </source>
</evidence>
<dbReference type="EMBL" id="JBBKZT010000006">
    <property type="protein sequence ID" value="MEJ8847975.1"/>
    <property type="molecule type" value="Genomic_DNA"/>
</dbReference>
<feature type="transmembrane region" description="Helical" evidence="6">
    <location>
        <begin position="168"/>
        <end position="187"/>
    </location>
</feature>
<feature type="transmembrane region" description="Helical" evidence="6">
    <location>
        <begin position="273"/>
        <end position="294"/>
    </location>
</feature>
<organism evidence="7 8">
    <name type="scientific">Variovorax rhizosphaerae</name>
    <dbReference type="NCBI Taxonomy" id="1836200"/>
    <lineage>
        <taxon>Bacteria</taxon>
        <taxon>Pseudomonadati</taxon>
        <taxon>Pseudomonadota</taxon>
        <taxon>Betaproteobacteria</taxon>
        <taxon>Burkholderiales</taxon>
        <taxon>Comamonadaceae</taxon>
        <taxon>Variovorax</taxon>
    </lineage>
</organism>
<dbReference type="PROSITE" id="PS51257">
    <property type="entry name" value="PROKAR_LIPOPROTEIN"/>
    <property type="match status" value="1"/>
</dbReference>
<feature type="transmembrane region" description="Helical" evidence="6">
    <location>
        <begin position="98"/>
        <end position="120"/>
    </location>
</feature>
<dbReference type="Proteomes" id="UP001385892">
    <property type="component" value="Unassembled WGS sequence"/>
</dbReference>
<gene>
    <name evidence="7" type="ORF">WKW82_15045</name>
</gene>
<feature type="transmembrane region" description="Helical" evidence="6">
    <location>
        <begin position="215"/>
        <end position="238"/>
    </location>
</feature>
<evidence type="ECO:0000256" key="1">
    <source>
        <dbReference type="ARBA" id="ARBA00004651"/>
    </source>
</evidence>
<keyword evidence="2" id="KW-1003">Cell membrane</keyword>
<accession>A0ABU8WKC0</accession>
<evidence type="ECO:0000256" key="5">
    <source>
        <dbReference type="ARBA" id="ARBA00023136"/>
    </source>
</evidence>
<dbReference type="RefSeq" id="WP_340343105.1">
    <property type="nucleotide sequence ID" value="NZ_JBBKZT010000006.1"/>
</dbReference>
<sequence length="322" mass="33327">MSELAIRLKRSGQLPVLAAAACTVALLLIGSLYSKNFLSAEYLLLQLQIASFLGIVATGAMVVILLGGIDLSVPWIVTVGGVMSAAAAGWWGQTGELIAIPFGIACGCLLGAINGIGVAYLRVPSMIFTLGINAVAQGLIVVQTGGFAPQDRSTPAMHLIATGRSLLGIPNALLVWLVVGAATMFMLHRTTLGRAIYAVGNRERAAYLSGVNTRLVTLLCFTIAGACSAAAGVLLTGYSTKAYQAMGDAYLLPAIAAVVLGGTNILGGRGSYLGTVVGVMLITLLQSILSVMQIPEMGRQVTYGVVIIAMLLVYGRGQRLSQ</sequence>
<keyword evidence="5 6" id="KW-0472">Membrane</keyword>
<evidence type="ECO:0000256" key="6">
    <source>
        <dbReference type="SAM" id="Phobius"/>
    </source>
</evidence>
<comment type="caution">
    <text evidence="7">The sequence shown here is derived from an EMBL/GenBank/DDBJ whole genome shotgun (WGS) entry which is preliminary data.</text>
</comment>
<keyword evidence="3 6" id="KW-0812">Transmembrane</keyword>
<proteinExistence type="predicted"/>
<keyword evidence="4 6" id="KW-1133">Transmembrane helix</keyword>
<comment type="subcellular location">
    <subcellularLocation>
        <location evidence="1">Cell membrane</location>
        <topology evidence="1">Multi-pass membrane protein</topology>
    </subcellularLocation>
</comment>
<feature type="transmembrane region" description="Helical" evidence="6">
    <location>
        <begin position="45"/>
        <end position="66"/>
    </location>
</feature>
<dbReference type="CDD" id="cd06579">
    <property type="entry name" value="TM_PBP1_transp_AraH_like"/>
    <property type="match status" value="1"/>
</dbReference>
<feature type="transmembrane region" description="Helical" evidence="6">
    <location>
        <begin position="73"/>
        <end position="92"/>
    </location>
</feature>
<dbReference type="Pfam" id="PF02653">
    <property type="entry name" value="BPD_transp_2"/>
    <property type="match status" value="1"/>
</dbReference>
<dbReference type="InterPro" id="IPR001851">
    <property type="entry name" value="ABC_transp_permease"/>
</dbReference>
<evidence type="ECO:0000256" key="4">
    <source>
        <dbReference type="ARBA" id="ARBA00022989"/>
    </source>
</evidence>
<protein>
    <submittedName>
        <fullName evidence="7">ABC transporter permease</fullName>
    </submittedName>
</protein>
<name>A0ABU8WKC0_9BURK</name>
<keyword evidence="8" id="KW-1185">Reference proteome</keyword>
<feature type="transmembrane region" description="Helical" evidence="6">
    <location>
        <begin position="300"/>
        <end position="317"/>
    </location>
</feature>
<feature type="transmembrane region" description="Helical" evidence="6">
    <location>
        <begin position="12"/>
        <end position="33"/>
    </location>
</feature>
<dbReference type="PANTHER" id="PTHR32196:SF72">
    <property type="entry name" value="RIBOSE IMPORT PERMEASE PROTEIN RBSC"/>
    <property type="match status" value="1"/>
</dbReference>
<evidence type="ECO:0000256" key="2">
    <source>
        <dbReference type="ARBA" id="ARBA00022475"/>
    </source>
</evidence>
<reference evidence="7 8" key="1">
    <citation type="submission" date="2024-03" db="EMBL/GenBank/DDBJ databases">
        <title>Novel species of the genus Variovorax.</title>
        <authorList>
            <person name="Liu Q."/>
            <person name="Xin Y.-H."/>
        </authorList>
    </citation>
    <scope>NUCLEOTIDE SEQUENCE [LARGE SCALE GENOMIC DNA]</scope>
    <source>
        <strain evidence="7 8">KACC 18900</strain>
    </source>
</reference>
<feature type="transmembrane region" description="Helical" evidence="6">
    <location>
        <begin position="127"/>
        <end position="148"/>
    </location>
</feature>
<dbReference type="PANTHER" id="PTHR32196">
    <property type="entry name" value="ABC TRANSPORTER PERMEASE PROTEIN YPHD-RELATED-RELATED"/>
    <property type="match status" value="1"/>
</dbReference>
<feature type="transmembrane region" description="Helical" evidence="6">
    <location>
        <begin position="250"/>
        <end position="266"/>
    </location>
</feature>
<evidence type="ECO:0000313" key="8">
    <source>
        <dbReference type="Proteomes" id="UP001385892"/>
    </source>
</evidence>
<evidence type="ECO:0000313" key="7">
    <source>
        <dbReference type="EMBL" id="MEJ8847975.1"/>
    </source>
</evidence>